<organism evidence="2 3">
    <name type="scientific">Panagrolaimus superbus</name>
    <dbReference type="NCBI Taxonomy" id="310955"/>
    <lineage>
        <taxon>Eukaryota</taxon>
        <taxon>Metazoa</taxon>
        <taxon>Ecdysozoa</taxon>
        <taxon>Nematoda</taxon>
        <taxon>Chromadorea</taxon>
        <taxon>Rhabditida</taxon>
        <taxon>Tylenchina</taxon>
        <taxon>Panagrolaimomorpha</taxon>
        <taxon>Panagrolaimoidea</taxon>
        <taxon>Panagrolaimidae</taxon>
        <taxon>Panagrolaimus</taxon>
    </lineage>
</organism>
<dbReference type="WBParaSite" id="PSU_v2.g10868.t1">
    <property type="protein sequence ID" value="PSU_v2.g10868.t1"/>
    <property type="gene ID" value="PSU_v2.g10868"/>
</dbReference>
<keyword evidence="2" id="KW-1185">Reference proteome</keyword>
<proteinExistence type="predicted"/>
<sequence>MKDHAFHQMIIGTVVIAVISVCIVGFIFIFQCYHSYCNTAQHQFQYERSSSQDTYNFDDSIHERTLSFHSIFRDDIMDAA</sequence>
<accession>A0A914XWF9</accession>
<evidence type="ECO:0000313" key="3">
    <source>
        <dbReference type="WBParaSite" id="PSU_v2.g10868.t1"/>
    </source>
</evidence>
<dbReference type="AlphaFoldDB" id="A0A914XWF9"/>
<evidence type="ECO:0000256" key="1">
    <source>
        <dbReference type="SAM" id="Phobius"/>
    </source>
</evidence>
<name>A0A914XWF9_9BILA</name>
<keyword evidence="1" id="KW-0812">Transmembrane</keyword>
<keyword evidence="1" id="KW-0472">Membrane</keyword>
<keyword evidence="1" id="KW-1133">Transmembrane helix</keyword>
<feature type="transmembrane region" description="Helical" evidence="1">
    <location>
        <begin position="9"/>
        <end position="30"/>
    </location>
</feature>
<reference evidence="3" key="1">
    <citation type="submission" date="2022-11" db="UniProtKB">
        <authorList>
            <consortium name="WormBaseParasite"/>
        </authorList>
    </citation>
    <scope>IDENTIFICATION</scope>
</reference>
<protein>
    <submittedName>
        <fullName evidence="3">Uncharacterized protein</fullName>
    </submittedName>
</protein>
<dbReference type="Proteomes" id="UP000887577">
    <property type="component" value="Unplaced"/>
</dbReference>
<evidence type="ECO:0000313" key="2">
    <source>
        <dbReference type="Proteomes" id="UP000887577"/>
    </source>
</evidence>